<dbReference type="PROSITE" id="PS00463">
    <property type="entry name" value="ZN2_CY6_FUNGAL_1"/>
    <property type="match status" value="1"/>
</dbReference>
<dbReference type="InterPro" id="IPR053175">
    <property type="entry name" value="DHMBA_Reg_Transcription_Factor"/>
</dbReference>
<name>A0AAE0ID51_9PEZI</name>
<reference evidence="4" key="2">
    <citation type="submission" date="2023-06" db="EMBL/GenBank/DDBJ databases">
        <authorList>
            <consortium name="Lawrence Berkeley National Laboratory"/>
            <person name="Haridas S."/>
            <person name="Hensen N."/>
            <person name="Bonometti L."/>
            <person name="Westerberg I."/>
            <person name="Brannstrom I.O."/>
            <person name="Guillou S."/>
            <person name="Cros-Aarteil S."/>
            <person name="Calhoun S."/>
            <person name="Kuo A."/>
            <person name="Mondo S."/>
            <person name="Pangilinan J."/>
            <person name="Riley R."/>
            <person name="Labutti K."/>
            <person name="Andreopoulos B."/>
            <person name="Lipzen A."/>
            <person name="Chen C."/>
            <person name="Yanf M."/>
            <person name="Daum C."/>
            <person name="Ng V."/>
            <person name="Clum A."/>
            <person name="Steindorff A."/>
            <person name="Ohm R."/>
            <person name="Martin F."/>
            <person name="Silar P."/>
            <person name="Natvig D."/>
            <person name="Lalanne C."/>
            <person name="Gautier V."/>
            <person name="Ament-Velasquez S.L."/>
            <person name="Kruys A."/>
            <person name="Hutchinson M.I."/>
            <person name="Powell A.J."/>
            <person name="Barry K."/>
            <person name="Miller A.N."/>
            <person name="Grigoriev I.V."/>
            <person name="Debuchy R."/>
            <person name="Gladieux P."/>
            <person name="Thoren M.H."/>
            <person name="Johannesson H."/>
        </authorList>
    </citation>
    <scope>NUCLEOTIDE SEQUENCE</scope>
    <source>
        <strain evidence="4">CBS 118394</strain>
    </source>
</reference>
<dbReference type="AlphaFoldDB" id="A0AAE0ID51"/>
<feature type="region of interest" description="Disordered" evidence="2">
    <location>
        <begin position="56"/>
        <end position="100"/>
    </location>
</feature>
<dbReference type="PROSITE" id="PS50048">
    <property type="entry name" value="ZN2_CY6_FUNGAL_2"/>
    <property type="match status" value="1"/>
</dbReference>
<accession>A0AAE0ID51</accession>
<protein>
    <recommendedName>
        <fullName evidence="3">Zn(2)-C6 fungal-type domain-containing protein</fullName>
    </recommendedName>
</protein>
<comment type="caution">
    <text evidence="4">The sequence shown here is derived from an EMBL/GenBank/DDBJ whole genome shotgun (WGS) entry which is preliminary data.</text>
</comment>
<dbReference type="GO" id="GO:0000981">
    <property type="term" value="F:DNA-binding transcription factor activity, RNA polymerase II-specific"/>
    <property type="evidence" value="ECO:0007669"/>
    <property type="project" value="InterPro"/>
</dbReference>
<organism evidence="4 5">
    <name type="scientific">Apodospora peruviana</name>
    <dbReference type="NCBI Taxonomy" id="516989"/>
    <lineage>
        <taxon>Eukaryota</taxon>
        <taxon>Fungi</taxon>
        <taxon>Dikarya</taxon>
        <taxon>Ascomycota</taxon>
        <taxon>Pezizomycotina</taxon>
        <taxon>Sordariomycetes</taxon>
        <taxon>Sordariomycetidae</taxon>
        <taxon>Sordariales</taxon>
        <taxon>Lasiosphaeriaceae</taxon>
        <taxon>Apodospora</taxon>
    </lineage>
</organism>
<dbReference type="SUPFAM" id="SSF57701">
    <property type="entry name" value="Zn2/Cys6 DNA-binding domain"/>
    <property type="match status" value="1"/>
</dbReference>
<proteinExistence type="predicted"/>
<dbReference type="InterPro" id="IPR001138">
    <property type="entry name" value="Zn2Cys6_DnaBD"/>
</dbReference>
<sequence length="620" mass="68138">MVYCGQPSRGCQMCRTRRIKCDETKPTCNQCAKSRRQCPGYKDDFDLVLRNETSATERRAQRASKKAVLQRSSSSSSRKTTTAGQDLPSPPLSSSSSSSGEISPLALIPAIQVSTETVASCHFLSNFVLVPRQGSTRGFMDYLIPLMTSSDGSAGAAHLQHAFNACALASLSNTVTSNGVSLPEKAYNEYAKALNATNTALRDPEAWKSDAALAAVLLLGMFENITAQQLGDMNWGSHIEGAIQIVKARGRKQLRTKVGLQLFIAVRTQCIIHALTSGKAPAMGADWWLGEDAVHDQHAAACQRLNLKASELRAEVMDVMTSSLSRTPDAIDLILGLMRRSQSLDEELAAWMKSLPENWAWRTLCWQGPVLPEGEYANAEVFPGRVDVYNDFWIASMWNMARTARLVLSSLTVRCAAWVCSPVDYRTTPEYATAARICADNIADILASVPYHLGWHTRRREAFPDDEALSGFACGDDDDGSLKGLAGYFLTWPLATVMSQDYTTDNQRAWVQGRLKYIGDGMGVRYAHILSQLKIRLPSMLIRRDGLMAQPYPMAHNFEKLLSAKRAPPPSPGYTMNPLEQREAMRKEDVDKRRAELIAKATGASAGESAKMIAKKLLSV</sequence>
<gene>
    <name evidence="4" type="ORF">B0H66DRAFT_474976</name>
</gene>
<dbReference type="PANTHER" id="PTHR38791">
    <property type="entry name" value="ZN(II)2CYS6 TRANSCRIPTION FACTOR (EUROFUNG)-RELATED-RELATED"/>
    <property type="match status" value="1"/>
</dbReference>
<dbReference type="PANTHER" id="PTHR38791:SF13">
    <property type="entry name" value="ZN(2)-C6 FUNGAL-TYPE DOMAIN-CONTAINING PROTEIN"/>
    <property type="match status" value="1"/>
</dbReference>
<dbReference type="SMART" id="SM00066">
    <property type="entry name" value="GAL4"/>
    <property type="match status" value="1"/>
</dbReference>
<dbReference type="Pfam" id="PF00172">
    <property type="entry name" value="Zn_clus"/>
    <property type="match status" value="1"/>
</dbReference>
<dbReference type="Gene3D" id="4.10.240.10">
    <property type="entry name" value="Zn(2)-C6 fungal-type DNA-binding domain"/>
    <property type="match status" value="1"/>
</dbReference>
<dbReference type="Pfam" id="PF11951">
    <property type="entry name" value="Fungal_trans_2"/>
    <property type="match status" value="1"/>
</dbReference>
<dbReference type="Proteomes" id="UP001283341">
    <property type="component" value="Unassembled WGS sequence"/>
</dbReference>
<evidence type="ECO:0000313" key="4">
    <source>
        <dbReference type="EMBL" id="KAK3322101.1"/>
    </source>
</evidence>
<keyword evidence="5" id="KW-1185">Reference proteome</keyword>
<evidence type="ECO:0000313" key="5">
    <source>
        <dbReference type="Proteomes" id="UP001283341"/>
    </source>
</evidence>
<evidence type="ECO:0000259" key="3">
    <source>
        <dbReference type="PROSITE" id="PS50048"/>
    </source>
</evidence>
<feature type="domain" description="Zn(2)-C6 fungal-type" evidence="3">
    <location>
        <begin position="10"/>
        <end position="38"/>
    </location>
</feature>
<dbReference type="GO" id="GO:0008270">
    <property type="term" value="F:zinc ion binding"/>
    <property type="evidence" value="ECO:0007669"/>
    <property type="project" value="InterPro"/>
</dbReference>
<dbReference type="InterPro" id="IPR036864">
    <property type="entry name" value="Zn2-C6_fun-type_DNA-bd_sf"/>
</dbReference>
<dbReference type="EMBL" id="JAUEDM010000003">
    <property type="protein sequence ID" value="KAK3322101.1"/>
    <property type="molecule type" value="Genomic_DNA"/>
</dbReference>
<dbReference type="CDD" id="cd00067">
    <property type="entry name" value="GAL4"/>
    <property type="match status" value="1"/>
</dbReference>
<keyword evidence="1" id="KW-0539">Nucleus</keyword>
<reference evidence="4" key="1">
    <citation type="journal article" date="2023" name="Mol. Phylogenet. Evol.">
        <title>Genome-scale phylogeny and comparative genomics of the fungal order Sordariales.</title>
        <authorList>
            <person name="Hensen N."/>
            <person name="Bonometti L."/>
            <person name="Westerberg I."/>
            <person name="Brannstrom I.O."/>
            <person name="Guillou S."/>
            <person name="Cros-Aarteil S."/>
            <person name="Calhoun S."/>
            <person name="Haridas S."/>
            <person name="Kuo A."/>
            <person name="Mondo S."/>
            <person name="Pangilinan J."/>
            <person name="Riley R."/>
            <person name="LaButti K."/>
            <person name="Andreopoulos B."/>
            <person name="Lipzen A."/>
            <person name="Chen C."/>
            <person name="Yan M."/>
            <person name="Daum C."/>
            <person name="Ng V."/>
            <person name="Clum A."/>
            <person name="Steindorff A."/>
            <person name="Ohm R.A."/>
            <person name="Martin F."/>
            <person name="Silar P."/>
            <person name="Natvig D.O."/>
            <person name="Lalanne C."/>
            <person name="Gautier V."/>
            <person name="Ament-Velasquez S.L."/>
            <person name="Kruys A."/>
            <person name="Hutchinson M.I."/>
            <person name="Powell A.J."/>
            <person name="Barry K."/>
            <person name="Miller A.N."/>
            <person name="Grigoriev I.V."/>
            <person name="Debuchy R."/>
            <person name="Gladieux P."/>
            <person name="Hiltunen Thoren M."/>
            <person name="Johannesson H."/>
        </authorList>
    </citation>
    <scope>NUCLEOTIDE SEQUENCE</scope>
    <source>
        <strain evidence="4">CBS 118394</strain>
    </source>
</reference>
<evidence type="ECO:0000256" key="1">
    <source>
        <dbReference type="ARBA" id="ARBA00023242"/>
    </source>
</evidence>
<evidence type="ECO:0000256" key="2">
    <source>
        <dbReference type="SAM" id="MobiDB-lite"/>
    </source>
</evidence>
<dbReference type="InterPro" id="IPR021858">
    <property type="entry name" value="Fun_TF"/>
</dbReference>